<dbReference type="PANTHER" id="PTHR44675">
    <property type="entry name" value="PAK1 INTERACTING PROTEIN 1"/>
    <property type="match status" value="1"/>
</dbReference>
<feature type="repeat" description="WD" evidence="3">
    <location>
        <begin position="178"/>
        <end position="220"/>
    </location>
</feature>
<evidence type="ECO:0000313" key="6">
    <source>
        <dbReference type="Proteomes" id="UP001153069"/>
    </source>
</evidence>
<dbReference type="EMBL" id="CAICTM010000153">
    <property type="protein sequence ID" value="CAB9503023.1"/>
    <property type="molecule type" value="Genomic_DNA"/>
</dbReference>
<dbReference type="OrthoDB" id="308449at2759"/>
<proteinExistence type="predicted"/>
<dbReference type="InterPro" id="IPR015943">
    <property type="entry name" value="WD40/YVTN_repeat-like_dom_sf"/>
</dbReference>
<comment type="caution">
    <text evidence="5">The sequence shown here is derived from an EMBL/GenBank/DDBJ whole genome shotgun (WGS) entry which is preliminary data.</text>
</comment>
<dbReference type="PROSITE" id="PS00678">
    <property type="entry name" value="WD_REPEATS_1"/>
    <property type="match status" value="1"/>
</dbReference>
<feature type="compositionally biased region" description="Basic residues" evidence="4">
    <location>
        <begin position="489"/>
        <end position="512"/>
    </location>
</feature>
<evidence type="ECO:0000256" key="3">
    <source>
        <dbReference type="PROSITE-ProRule" id="PRU00221"/>
    </source>
</evidence>
<keyword evidence="6" id="KW-1185">Reference proteome</keyword>
<evidence type="ECO:0000256" key="4">
    <source>
        <dbReference type="SAM" id="MobiDB-lite"/>
    </source>
</evidence>
<dbReference type="AlphaFoldDB" id="A0A9N8HAM4"/>
<feature type="compositionally biased region" description="Basic and acidic residues" evidence="4">
    <location>
        <begin position="471"/>
        <end position="484"/>
    </location>
</feature>
<feature type="compositionally biased region" description="Acidic residues" evidence="4">
    <location>
        <begin position="367"/>
        <end position="380"/>
    </location>
</feature>
<feature type="compositionally biased region" description="Acidic residues" evidence="4">
    <location>
        <begin position="424"/>
        <end position="441"/>
    </location>
</feature>
<evidence type="ECO:0000313" key="5">
    <source>
        <dbReference type="EMBL" id="CAB9503023.1"/>
    </source>
</evidence>
<name>A0A9N8HAM4_9STRA</name>
<reference evidence="5" key="1">
    <citation type="submission" date="2020-06" db="EMBL/GenBank/DDBJ databases">
        <authorList>
            <consortium name="Plant Systems Biology data submission"/>
        </authorList>
    </citation>
    <scope>NUCLEOTIDE SEQUENCE</scope>
    <source>
        <strain evidence="5">D6</strain>
    </source>
</reference>
<dbReference type="PROSITE" id="PS50294">
    <property type="entry name" value="WD_REPEATS_REGION"/>
    <property type="match status" value="1"/>
</dbReference>
<feature type="region of interest" description="Disordered" evidence="4">
    <location>
        <begin position="424"/>
        <end position="512"/>
    </location>
</feature>
<keyword evidence="1 3" id="KW-0853">WD repeat</keyword>
<feature type="region of interest" description="Disordered" evidence="4">
    <location>
        <begin position="1"/>
        <end position="27"/>
    </location>
</feature>
<dbReference type="SUPFAM" id="SSF50978">
    <property type="entry name" value="WD40 repeat-like"/>
    <property type="match status" value="1"/>
</dbReference>
<dbReference type="InterPro" id="IPR019775">
    <property type="entry name" value="WD40_repeat_CS"/>
</dbReference>
<dbReference type="Proteomes" id="UP001153069">
    <property type="component" value="Unassembled WGS sequence"/>
</dbReference>
<evidence type="ECO:0000256" key="1">
    <source>
        <dbReference type="ARBA" id="ARBA00022574"/>
    </source>
</evidence>
<organism evidence="5 6">
    <name type="scientific">Seminavis robusta</name>
    <dbReference type="NCBI Taxonomy" id="568900"/>
    <lineage>
        <taxon>Eukaryota</taxon>
        <taxon>Sar</taxon>
        <taxon>Stramenopiles</taxon>
        <taxon>Ochrophyta</taxon>
        <taxon>Bacillariophyta</taxon>
        <taxon>Bacillariophyceae</taxon>
        <taxon>Bacillariophycidae</taxon>
        <taxon>Naviculales</taxon>
        <taxon>Naviculaceae</taxon>
        <taxon>Seminavis</taxon>
    </lineage>
</organism>
<dbReference type="PROSITE" id="PS50082">
    <property type="entry name" value="WD_REPEATS_2"/>
    <property type="match status" value="1"/>
</dbReference>
<sequence length="512" mass="55577">MTSSSSDDESDTHHDATTSSESLSSSNPLPAKVIVTVGTYDGVVAGWELKQNKKNQRKLEISFATPVHGGSVRCLCLASQPNNNHSTNNTMPGSLLSTGYDEMLKTHDWHRRLTSSGEVKTPMDFGTPVVACFAPPPPPIATSSATSNQSHSTHCLVGFSSGKLVIYKKRDWSVQHVLAGHVGGLASVAVHPSGKLALTGGHADGKLKLWDLTKGRLSFVTSIQTKNPIVSLAWSHDGSLYAFCHGSHITVRDVETGEDWCHVELPSRVNQLALIQGHQGIFVAAACNDGSLPVVAVKTIHDDTIKNAEARRAIMAIEPVEGPVAGEERYKCICTVAGYYVATANSAGVISLMNLQGAITMMMTDNDNNDNDQENPDNNDENPAGSDSDNDDDQEEMAVDIIDAVQLGTGARVTCLVAWACQDDDEPQEEHDNDDDESQEEEVMKPKETNNKQQEQETTTDKKRKLGGNRQDLEMDPKEVEKARALVAKAKKMQKKKDSKKNKKRRKVAPGE</sequence>
<feature type="region of interest" description="Disordered" evidence="4">
    <location>
        <begin position="364"/>
        <end position="393"/>
    </location>
</feature>
<dbReference type="Gene3D" id="2.130.10.10">
    <property type="entry name" value="YVTN repeat-like/Quinoprotein amine dehydrogenase"/>
    <property type="match status" value="1"/>
</dbReference>
<dbReference type="InterPro" id="IPR001680">
    <property type="entry name" value="WD40_rpt"/>
</dbReference>
<feature type="compositionally biased region" description="Acidic residues" evidence="4">
    <location>
        <begin position="1"/>
        <end position="10"/>
    </location>
</feature>
<dbReference type="GO" id="GO:0016301">
    <property type="term" value="F:kinase activity"/>
    <property type="evidence" value="ECO:0007669"/>
    <property type="project" value="UniProtKB-KW"/>
</dbReference>
<dbReference type="SMART" id="SM00320">
    <property type="entry name" value="WD40"/>
    <property type="match status" value="3"/>
</dbReference>
<protein>
    <submittedName>
        <fullName evidence="5">P21-activated protein kinase-interacting protein 1-like</fullName>
    </submittedName>
</protein>
<feature type="compositionally biased region" description="Low complexity" evidence="4">
    <location>
        <begin position="17"/>
        <end position="26"/>
    </location>
</feature>
<dbReference type="InterPro" id="IPR036322">
    <property type="entry name" value="WD40_repeat_dom_sf"/>
</dbReference>
<keyword evidence="5" id="KW-0418">Kinase</keyword>
<keyword evidence="5" id="KW-0808">Transferase</keyword>
<dbReference type="PANTHER" id="PTHR44675:SF1">
    <property type="entry name" value="P21-ACTIVATED PROTEIN KINASE-INTERACTING PROTEIN 1"/>
    <property type="match status" value="1"/>
</dbReference>
<dbReference type="InterPro" id="IPR051959">
    <property type="entry name" value="PAK1-Kinase_Regulator"/>
</dbReference>
<gene>
    <name evidence="5" type="ORF">SEMRO_154_G069920.1</name>
</gene>
<keyword evidence="2" id="KW-0677">Repeat</keyword>
<dbReference type="Pfam" id="PF00400">
    <property type="entry name" value="WD40"/>
    <property type="match status" value="1"/>
</dbReference>
<evidence type="ECO:0000256" key="2">
    <source>
        <dbReference type="ARBA" id="ARBA00022737"/>
    </source>
</evidence>
<accession>A0A9N8HAM4</accession>